<protein>
    <submittedName>
        <fullName evidence="2">Uncharacterized protein</fullName>
    </submittedName>
</protein>
<accession>A0A4C1YNC6</accession>
<dbReference type="EMBL" id="BGZK01001291">
    <property type="protein sequence ID" value="GBP76412.1"/>
    <property type="molecule type" value="Genomic_DNA"/>
</dbReference>
<dbReference type="OrthoDB" id="7790673at2759"/>
<keyword evidence="3" id="KW-1185">Reference proteome</keyword>
<dbReference type="Proteomes" id="UP000299102">
    <property type="component" value="Unassembled WGS sequence"/>
</dbReference>
<sequence length="350" mass="38761">MAVQTKWTAASYKEERFLQNNAKWLTGTIKLSAWVKQRLVVRPSKSLGLSDRSKRRKTKELRAQRYDDDVSAPRGAGAGLKLDTTPTLSRPRRPTQCERGLLTIASPSGRLLTCSMRHAASGLEYSLRSRAPPHASNTDVVPLLDRCRGARAASQLLMYSNILSVLSMELMKNVNFLVTSVRSAKLVDANVMVKNEILDIVDTTSFLGLTLDTKLRWNSNITRLTQRLSSVAYAVKRIRHSGGDDFNFPSSGAILRNKIELKWRRRGIVNVVKFPLTSPQRPPSPLAPTRKLGLRHQRPALRTYMICAPKPAHIVMRRSLAAGAAGAMCTRSKSAPGASVRALMTPDARP</sequence>
<dbReference type="AlphaFoldDB" id="A0A4C1YNC6"/>
<comment type="caution">
    <text evidence="2">The sequence shown here is derived from an EMBL/GenBank/DDBJ whole genome shotgun (WGS) entry which is preliminary data.</text>
</comment>
<gene>
    <name evidence="2" type="ORF">EVAR_102386_1</name>
</gene>
<reference evidence="2 3" key="1">
    <citation type="journal article" date="2019" name="Commun. Biol.">
        <title>The bagworm genome reveals a unique fibroin gene that provides high tensile strength.</title>
        <authorList>
            <person name="Kono N."/>
            <person name="Nakamura H."/>
            <person name="Ohtoshi R."/>
            <person name="Tomita M."/>
            <person name="Numata K."/>
            <person name="Arakawa K."/>
        </authorList>
    </citation>
    <scope>NUCLEOTIDE SEQUENCE [LARGE SCALE GENOMIC DNA]</scope>
</reference>
<feature type="region of interest" description="Disordered" evidence="1">
    <location>
        <begin position="45"/>
        <end position="94"/>
    </location>
</feature>
<evidence type="ECO:0000256" key="1">
    <source>
        <dbReference type="SAM" id="MobiDB-lite"/>
    </source>
</evidence>
<name>A0A4C1YNC6_EUMVA</name>
<evidence type="ECO:0000313" key="3">
    <source>
        <dbReference type="Proteomes" id="UP000299102"/>
    </source>
</evidence>
<proteinExistence type="predicted"/>
<evidence type="ECO:0000313" key="2">
    <source>
        <dbReference type="EMBL" id="GBP76412.1"/>
    </source>
</evidence>
<organism evidence="2 3">
    <name type="scientific">Eumeta variegata</name>
    <name type="common">Bagworm moth</name>
    <name type="synonym">Eumeta japonica</name>
    <dbReference type="NCBI Taxonomy" id="151549"/>
    <lineage>
        <taxon>Eukaryota</taxon>
        <taxon>Metazoa</taxon>
        <taxon>Ecdysozoa</taxon>
        <taxon>Arthropoda</taxon>
        <taxon>Hexapoda</taxon>
        <taxon>Insecta</taxon>
        <taxon>Pterygota</taxon>
        <taxon>Neoptera</taxon>
        <taxon>Endopterygota</taxon>
        <taxon>Lepidoptera</taxon>
        <taxon>Glossata</taxon>
        <taxon>Ditrysia</taxon>
        <taxon>Tineoidea</taxon>
        <taxon>Psychidae</taxon>
        <taxon>Oiketicinae</taxon>
        <taxon>Eumeta</taxon>
    </lineage>
</organism>